<dbReference type="AlphaFoldDB" id="A0A367ENX1"/>
<dbReference type="PANTHER" id="PTHR43201">
    <property type="entry name" value="ACYL-COA SYNTHETASE"/>
    <property type="match status" value="1"/>
</dbReference>
<dbReference type="GO" id="GO:0006631">
    <property type="term" value="P:fatty acid metabolic process"/>
    <property type="evidence" value="ECO:0007669"/>
    <property type="project" value="TreeGrafter"/>
</dbReference>
<dbReference type="RefSeq" id="WP_114024029.1">
    <property type="nucleotide sequence ID" value="NZ_JBEYTF010000041.1"/>
</dbReference>
<reference evidence="3 4" key="1">
    <citation type="submission" date="2018-06" db="EMBL/GenBank/DDBJ databases">
        <title>Streptomyces reniochalinae sp. nov. and Streptomyces diacarnus sp. nov. from marine sponges.</title>
        <authorList>
            <person name="Li L."/>
        </authorList>
    </citation>
    <scope>NUCLEOTIDE SEQUENCE [LARGE SCALE GENOMIC DNA]</scope>
    <source>
        <strain evidence="3 4">LHW51701</strain>
    </source>
</reference>
<proteinExistence type="inferred from homology"/>
<name>A0A367ENX1_9ACTN</name>
<organism evidence="3 4">
    <name type="scientific">Streptomyces diacarni</name>
    <dbReference type="NCBI Taxonomy" id="2800381"/>
    <lineage>
        <taxon>Bacteria</taxon>
        <taxon>Bacillati</taxon>
        <taxon>Actinomycetota</taxon>
        <taxon>Actinomycetes</taxon>
        <taxon>Kitasatosporales</taxon>
        <taxon>Streptomycetaceae</taxon>
        <taxon>Streptomyces</taxon>
    </lineage>
</organism>
<evidence type="ECO:0000313" key="3">
    <source>
        <dbReference type="EMBL" id="RCG19774.1"/>
    </source>
</evidence>
<dbReference type="PROSITE" id="PS00455">
    <property type="entry name" value="AMP_BINDING"/>
    <property type="match status" value="1"/>
</dbReference>
<sequence length="542" mass="57960">MLPEPSRSAPSLVAGLLRRARSDAPMVEVLSPTGGPGVRHTYREVISAARVLAQRLQRHSAQLGRPVRVGLLAGNSAEWVAADLAALFARAEEIPVPTAFSTEQAASLLAGADICLVDTSGRAWLAERAAAGAPRPLPADCRVVDLALPELAEEAARGHLPELAAGIAAAESAPDTVVKVVHTSGTTSAPKGVRIRLRGIEALLGSLAGRVEQEAFARYLSVVPLSLLIEQVAGLYMPFLNGGSVTFLPPGTPLIGTVADAGPRMLSLLRQARPTAMVVPPTVAGLLLSLCEQNPAETLAQRRNRLFGHTGPVFIACGGAPVPVQMLERLEAFGIPLYEGYGLSENSSVVSWNFPGRFRFGTVGRPLDHVRVTLAPDGELLVRGDSLFAGYSQEDPSSVVIDDQGWLHTGDLATLDDEGYLRITGRKKSLVITSAGRNLSPEWVEARYREIGIVREVAVVADGLDEVRGLFVIDAGADRADALRHITRFGRDRLSDVERVTAVRLMAEDDPEYTRCFTVTGRPRRDAVRDLLTRTASEETTA</sequence>
<dbReference type="InterPro" id="IPR000873">
    <property type="entry name" value="AMP-dep_synth/lig_dom"/>
</dbReference>
<dbReference type="EMBL" id="QOIN01000048">
    <property type="protein sequence ID" value="RCG19774.1"/>
    <property type="molecule type" value="Genomic_DNA"/>
</dbReference>
<keyword evidence="4" id="KW-1185">Reference proteome</keyword>
<protein>
    <recommendedName>
        <fullName evidence="2">AMP-dependent synthetase/ligase domain-containing protein</fullName>
    </recommendedName>
</protein>
<dbReference type="SUPFAM" id="SSF56801">
    <property type="entry name" value="Acetyl-CoA synthetase-like"/>
    <property type="match status" value="1"/>
</dbReference>
<evidence type="ECO:0000256" key="1">
    <source>
        <dbReference type="ARBA" id="ARBA00006432"/>
    </source>
</evidence>
<dbReference type="InterPro" id="IPR020845">
    <property type="entry name" value="AMP-binding_CS"/>
</dbReference>
<dbReference type="InterPro" id="IPR042099">
    <property type="entry name" value="ANL_N_sf"/>
</dbReference>
<gene>
    <name evidence="3" type="ORF">DTL70_23975</name>
</gene>
<dbReference type="Pfam" id="PF00501">
    <property type="entry name" value="AMP-binding"/>
    <property type="match status" value="1"/>
</dbReference>
<comment type="caution">
    <text evidence="3">The sequence shown here is derived from an EMBL/GenBank/DDBJ whole genome shotgun (WGS) entry which is preliminary data.</text>
</comment>
<feature type="domain" description="AMP-dependent synthetase/ligase" evidence="2">
    <location>
        <begin position="31"/>
        <end position="391"/>
    </location>
</feature>
<dbReference type="Proteomes" id="UP000252914">
    <property type="component" value="Unassembled WGS sequence"/>
</dbReference>
<accession>A0A367ENX1</accession>
<dbReference type="GO" id="GO:0031956">
    <property type="term" value="F:medium-chain fatty acid-CoA ligase activity"/>
    <property type="evidence" value="ECO:0007669"/>
    <property type="project" value="TreeGrafter"/>
</dbReference>
<evidence type="ECO:0000259" key="2">
    <source>
        <dbReference type="Pfam" id="PF00501"/>
    </source>
</evidence>
<dbReference type="Gene3D" id="3.40.50.12780">
    <property type="entry name" value="N-terminal domain of ligase-like"/>
    <property type="match status" value="1"/>
</dbReference>
<dbReference type="PANTHER" id="PTHR43201:SF8">
    <property type="entry name" value="ACYL-COA SYNTHETASE FAMILY MEMBER 3"/>
    <property type="match status" value="1"/>
</dbReference>
<evidence type="ECO:0000313" key="4">
    <source>
        <dbReference type="Proteomes" id="UP000252914"/>
    </source>
</evidence>
<comment type="similarity">
    <text evidence="1">Belongs to the ATP-dependent AMP-binding enzyme family.</text>
</comment>